<evidence type="ECO:0000313" key="4">
    <source>
        <dbReference type="Proteomes" id="UP000176902"/>
    </source>
</evidence>
<sequence length="259" mass="28571">MNKFSMSGKTVFITGGVGLLGTEITKAFSEAKANVVILDIDKSKGQKLTLDLKKIGGDVEFEEFDITDLKNIDKNIDKLCSKYGRIDVWINAAYPRTRDWSDKLEDLKLESWQKNVDAHLNSYSWISRKVCLIMKDQKGGSLINFGSIYGVVGNNFAVYEGTTMTSPMAYAAIKGGIINLSRYLASYFGKFNVRVNTVCPGGIFDNQNEVFVKNYSKNTPLNRMGTPEEIASATLFLASDAASYITGITLMVDGGWTAI</sequence>
<dbReference type="PANTHER" id="PTHR42760">
    <property type="entry name" value="SHORT-CHAIN DEHYDROGENASES/REDUCTASES FAMILY MEMBER"/>
    <property type="match status" value="1"/>
</dbReference>
<dbReference type="Gene3D" id="3.40.50.720">
    <property type="entry name" value="NAD(P)-binding Rossmann-like Domain"/>
    <property type="match status" value="1"/>
</dbReference>
<dbReference type="Pfam" id="PF13561">
    <property type="entry name" value="adh_short_C2"/>
    <property type="match status" value="1"/>
</dbReference>
<dbReference type="GO" id="GO:0016616">
    <property type="term" value="F:oxidoreductase activity, acting on the CH-OH group of donors, NAD or NADP as acceptor"/>
    <property type="evidence" value="ECO:0007669"/>
    <property type="project" value="TreeGrafter"/>
</dbReference>
<dbReference type="PRINTS" id="PR00081">
    <property type="entry name" value="GDHRDH"/>
</dbReference>
<dbReference type="Proteomes" id="UP000176902">
    <property type="component" value="Unassembled WGS sequence"/>
</dbReference>
<evidence type="ECO:0000256" key="1">
    <source>
        <dbReference type="ARBA" id="ARBA00006484"/>
    </source>
</evidence>
<dbReference type="SUPFAM" id="SSF51735">
    <property type="entry name" value="NAD(P)-binding Rossmann-fold domains"/>
    <property type="match status" value="1"/>
</dbReference>
<protein>
    <recommendedName>
        <fullName evidence="5">Short-chain dehydrogenase</fullName>
    </recommendedName>
</protein>
<proteinExistence type="inferred from homology"/>
<dbReference type="EMBL" id="MFCV01000047">
    <property type="protein sequence ID" value="OGE30485.1"/>
    <property type="molecule type" value="Genomic_DNA"/>
</dbReference>
<dbReference type="STRING" id="1797768.A3C59_00455"/>
<dbReference type="AlphaFoldDB" id="A0A1F5JPF1"/>
<evidence type="ECO:0008006" key="5">
    <source>
        <dbReference type="Google" id="ProtNLM"/>
    </source>
</evidence>
<reference evidence="3 4" key="1">
    <citation type="journal article" date="2016" name="Nat. Commun.">
        <title>Thousands of microbial genomes shed light on interconnected biogeochemical processes in an aquifer system.</title>
        <authorList>
            <person name="Anantharaman K."/>
            <person name="Brown C.T."/>
            <person name="Hug L.A."/>
            <person name="Sharon I."/>
            <person name="Castelle C.J."/>
            <person name="Probst A.J."/>
            <person name="Thomas B.C."/>
            <person name="Singh A."/>
            <person name="Wilkins M.J."/>
            <person name="Karaoz U."/>
            <person name="Brodie E.L."/>
            <person name="Williams K.H."/>
            <person name="Hubbard S.S."/>
            <person name="Banfield J.F."/>
        </authorList>
    </citation>
    <scope>NUCLEOTIDE SEQUENCE [LARGE SCALE GENOMIC DNA]</scope>
</reference>
<dbReference type="PANTHER" id="PTHR42760:SF133">
    <property type="entry name" value="3-OXOACYL-[ACYL-CARRIER-PROTEIN] REDUCTASE"/>
    <property type="match status" value="1"/>
</dbReference>
<organism evidence="3 4">
    <name type="scientific">Candidatus Daviesbacteria bacterium RIFCSPHIGHO2_02_FULL_36_13</name>
    <dbReference type="NCBI Taxonomy" id="1797768"/>
    <lineage>
        <taxon>Bacteria</taxon>
        <taxon>Candidatus Daviesiibacteriota</taxon>
    </lineage>
</organism>
<comment type="similarity">
    <text evidence="1">Belongs to the short-chain dehydrogenases/reductases (SDR) family.</text>
</comment>
<dbReference type="InterPro" id="IPR036291">
    <property type="entry name" value="NAD(P)-bd_dom_sf"/>
</dbReference>
<keyword evidence="2" id="KW-0560">Oxidoreductase</keyword>
<name>A0A1F5JPF1_9BACT</name>
<accession>A0A1F5JPF1</accession>
<comment type="caution">
    <text evidence="3">The sequence shown here is derived from an EMBL/GenBank/DDBJ whole genome shotgun (WGS) entry which is preliminary data.</text>
</comment>
<gene>
    <name evidence="3" type="ORF">A3C59_00455</name>
</gene>
<dbReference type="InterPro" id="IPR002347">
    <property type="entry name" value="SDR_fam"/>
</dbReference>
<evidence type="ECO:0000256" key="2">
    <source>
        <dbReference type="ARBA" id="ARBA00023002"/>
    </source>
</evidence>
<evidence type="ECO:0000313" key="3">
    <source>
        <dbReference type="EMBL" id="OGE30485.1"/>
    </source>
</evidence>